<keyword evidence="8" id="KW-0732">Signal</keyword>
<keyword evidence="2 7" id="KW-0813">Transport</keyword>
<keyword evidence="5 7" id="KW-0472">Membrane</keyword>
<dbReference type="NCBIfam" id="TIGR04057">
    <property type="entry name" value="SusC_RagA_signa"/>
    <property type="match status" value="1"/>
</dbReference>
<dbReference type="PROSITE" id="PS52016">
    <property type="entry name" value="TONB_DEPENDENT_REC_3"/>
    <property type="match status" value="1"/>
</dbReference>
<dbReference type="NCBIfam" id="TIGR04056">
    <property type="entry name" value="OMP_RagA_SusC"/>
    <property type="match status" value="1"/>
</dbReference>
<dbReference type="AlphaFoldDB" id="A0A917M8E2"/>
<evidence type="ECO:0000256" key="6">
    <source>
        <dbReference type="ARBA" id="ARBA00023237"/>
    </source>
</evidence>
<evidence type="ECO:0000256" key="2">
    <source>
        <dbReference type="ARBA" id="ARBA00022448"/>
    </source>
</evidence>
<protein>
    <submittedName>
        <fullName evidence="10">SusC/RagA family TonB-linked outer membrane protein</fullName>
    </submittedName>
</protein>
<proteinExistence type="inferred from homology"/>
<evidence type="ECO:0000256" key="4">
    <source>
        <dbReference type="ARBA" id="ARBA00022692"/>
    </source>
</evidence>
<evidence type="ECO:0000256" key="5">
    <source>
        <dbReference type="ARBA" id="ARBA00023136"/>
    </source>
</evidence>
<dbReference type="InterPro" id="IPR023997">
    <property type="entry name" value="TonB-dep_OMP_SusC/RagA_CS"/>
</dbReference>
<comment type="similarity">
    <text evidence="7">Belongs to the TonB-dependent receptor family.</text>
</comment>
<evidence type="ECO:0000256" key="8">
    <source>
        <dbReference type="SAM" id="SignalP"/>
    </source>
</evidence>
<dbReference type="Gene3D" id="2.60.40.1120">
    <property type="entry name" value="Carboxypeptidase-like, regulatory domain"/>
    <property type="match status" value="1"/>
</dbReference>
<reference evidence="10" key="2">
    <citation type="submission" date="2020-09" db="EMBL/GenBank/DDBJ databases">
        <authorList>
            <person name="Sun Q."/>
            <person name="Zhou Y."/>
        </authorList>
    </citation>
    <scope>NUCLEOTIDE SEQUENCE</scope>
    <source>
        <strain evidence="10">CGMCC 1.12195</strain>
    </source>
</reference>
<organism evidence="10 11">
    <name type="scientific">Parapedobacter pyrenivorans</name>
    <dbReference type="NCBI Taxonomy" id="1305674"/>
    <lineage>
        <taxon>Bacteria</taxon>
        <taxon>Pseudomonadati</taxon>
        <taxon>Bacteroidota</taxon>
        <taxon>Sphingobacteriia</taxon>
        <taxon>Sphingobacteriales</taxon>
        <taxon>Sphingobacteriaceae</taxon>
        <taxon>Parapedobacter</taxon>
    </lineage>
</organism>
<dbReference type="RefSeq" id="WP_188505625.1">
    <property type="nucleotide sequence ID" value="NZ_BMER01000001.1"/>
</dbReference>
<dbReference type="InterPro" id="IPR036942">
    <property type="entry name" value="Beta-barrel_TonB_sf"/>
</dbReference>
<dbReference type="InterPro" id="IPR037066">
    <property type="entry name" value="Plug_dom_sf"/>
</dbReference>
<evidence type="ECO:0000313" key="11">
    <source>
        <dbReference type="Proteomes" id="UP000660862"/>
    </source>
</evidence>
<keyword evidence="3 7" id="KW-1134">Transmembrane beta strand</keyword>
<feature type="chain" id="PRO_5037943356" evidence="8">
    <location>
        <begin position="32"/>
        <end position="1130"/>
    </location>
</feature>
<dbReference type="InterPro" id="IPR039426">
    <property type="entry name" value="TonB-dep_rcpt-like"/>
</dbReference>
<dbReference type="InterPro" id="IPR012910">
    <property type="entry name" value="Plug_dom"/>
</dbReference>
<dbReference type="SUPFAM" id="SSF49464">
    <property type="entry name" value="Carboxypeptidase regulatory domain-like"/>
    <property type="match status" value="1"/>
</dbReference>
<dbReference type="Pfam" id="PF07715">
    <property type="entry name" value="Plug"/>
    <property type="match status" value="1"/>
</dbReference>
<dbReference type="InterPro" id="IPR008969">
    <property type="entry name" value="CarboxyPept-like_regulatory"/>
</dbReference>
<evidence type="ECO:0000259" key="9">
    <source>
        <dbReference type="Pfam" id="PF07715"/>
    </source>
</evidence>
<name>A0A917M8E2_9SPHI</name>
<comment type="caution">
    <text evidence="10">The sequence shown here is derived from an EMBL/GenBank/DDBJ whole genome shotgun (WGS) entry which is preliminary data.</text>
</comment>
<comment type="subcellular location">
    <subcellularLocation>
        <location evidence="1 7">Cell outer membrane</location>
        <topology evidence="1 7">Multi-pass membrane protein</topology>
    </subcellularLocation>
</comment>
<feature type="signal peptide" evidence="8">
    <location>
        <begin position="1"/>
        <end position="31"/>
    </location>
</feature>
<dbReference type="EMBL" id="BMER01000001">
    <property type="protein sequence ID" value="GGG85745.1"/>
    <property type="molecule type" value="Genomic_DNA"/>
</dbReference>
<evidence type="ECO:0000256" key="1">
    <source>
        <dbReference type="ARBA" id="ARBA00004571"/>
    </source>
</evidence>
<dbReference type="SUPFAM" id="SSF56935">
    <property type="entry name" value="Porins"/>
    <property type="match status" value="1"/>
</dbReference>
<evidence type="ECO:0000313" key="10">
    <source>
        <dbReference type="EMBL" id="GGG85745.1"/>
    </source>
</evidence>
<keyword evidence="6 7" id="KW-0998">Cell outer membrane</keyword>
<sequence>MKLKKSTIRKKWLGALFSLVICLLTQLDAQAQGQVNVSGVVSGPDGNPIAGVTVSLEGTNSAVATDDAGRYTLNNVASSGTLVFQAVGYETTSIMIGGKTTINIELIPGQEALDEVVVTALGIKREERSLGYSVGKVDGAELSRVANENVLSGMAGKVPGVAISSTGGTGSSVSMVIRGATSLSSDNQPLFVVDGVPIANTLNNVSQIGRDNKVDYGNAISSLNPDDIESVSILKGPSAAALYGSRAGNGVVLITTKSGASVNKMTVSVNSNTVFDMPYRYLDMHSQFATGVFPFTPDFNPFPGGVLQIEEGSAGGVGPELDKGYKAIQWNSPLDENGNPIPTELRSYPDNVKNFVKTGITTTNGISIANNTDRMNYRISYSNMTNRGIVPNTDLSRNSINMNSTLKLHPNFSVSSNIDYSRNGSNNRPATNRGANPLQWAYGVSPHVNILDLKNYWVDGSEQIQQLSPAPDDKNNPYFLAYGVSNSFIRDRVFGNVRADWQITPHLDLMARYAVDIYQEERESKIPYSYTEDARGAYGLINLHRQEQNIDFLATYKQGFNWVDLSVSAGGNTRYVRNRDVSNASKDNSGLIVPGLYTLSNIGPSGLNYGSYLAEKSVNSVYGVLNVGFNNMVYLDVTARNDWSSTLPESNRSYFYPSASLSVLLDEVFNLPQQVNLFKLRGGIARAGNDTGPYNLLNVLANAGAWSDITRLTKQGSLKLPGLKPEIATSYEYGVDVGLWDNRLRFEGTYYRVDNENQIISIKLPGSSGFTSRNINAGLLRSKGFELMVGGTPVLTNDWRWDINVNWYRNRTRIMELAEGQDFYDLWGDAKGGARTYVGQEIGDLYDAKLVTVEDQSSPYYGWPILDEQGSWQAVSMNNTDNKVGNFNPDFTMGVMSSLSYKRFSLNFALDMRFGGDFVSQTYRYGESDLRTQRFLDNLINPNGMTGEALRNYLTENDLIVVRGNRFNIVGGPTQEMGGFPFSYEGQSFPYGGVFNPGVIAQYDDDGNIVGYTENLGGAGTQYIPYSDNYPWDFMRAAMFDASYVKLREISLGYDLPTNFVRRLGISNANIAIYSRNIILWTKSKIGIDPETAFQQETGAQAGSQFKQGIERYNVTPWVIPVGFKLGVNF</sequence>
<accession>A0A917M8E2</accession>
<evidence type="ECO:0000256" key="3">
    <source>
        <dbReference type="ARBA" id="ARBA00022452"/>
    </source>
</evidence>
<reference evidence="10" key="1">
    <citation type="journal article" date="2014" name="Int. J. Syst. Evol. Microbiol.">
        <title>Complete genome sequence of Corynebacterium casei LMG S-19264T (=DSM 44701T), isolated from a smear-ripened cheese.</title>
        <authorList>
            <consortium name="US DOE Joint Genome Institute (JGI-PGF)"/>
            <person name="Walter F."/>
            <person name="Albersmeier A."/>
            <person name="Kalinowski J."/>
            <person name="Ruckert C."/>
        </authorList>
    </citation>
    <scope>NUCLEOTIDE SEQUENCE</scope>
    <source>
        <strain evidence="10">CGMCC 1.12195</strain>
    </source>
</reference>
<dbReference type="Pfam" id="PF13715">
    <property type="entry name" value="CarbopepD_reg_2"/>
    <property type="match status" value="1"/>
</dbReference>
<dbReference type="Gene3D" id="2.170.130.10">
    <property type="entry name" value="TonB-dependent receptor, plug domain"/>
    <property type="match status" value="1"/>
</dbReference>
<keyword evidence="11" id="KW-1185">Reference proteome</keyword>
<dbReference type="GO" id="GO:0009279">
    <property type="term" value="C:cell outer membrane"/>
    <property type="evidence" value="ECO:0007669"/>
    <property type="project" value="UniProtKB-SubCell"/>
</dbReference>
<feature type="domain" description="TonB-dependent receptor plug" evidence="9">
    <location>
        <begin position="128"/>
        <end position="251"/>
    </location>
</feature>
<dbReference type="InterPro" id="IPR023996">
    <property type="entry name" value="TonB-dep_OMP_SusC/RagA"/>
</dbReference>
<dbReference type="Gene3D" id="2.40.170.20">
    <property type="entry name" value="TonB-dependent receptor, beta-barrel domain"/>
    <property type="match status" value="1"/>
</dbReference>
<evidence type="ECO:0000256" key="7">
    <source>
        <dbReference type="PROSITE-ProRule" id="PRU01360"/>
    </source>
</evidence>
<gene>
    <name evidence="10" type="ORF">GCM10007415_18910</name>
</gene>
<dbReference type="Proteomes" id="UP000660862">
    <property type="component" value="Unassembled WGS sequence"/>
</dbReference>
<keyword evidence="4 7" id="KW-0812">Transmembrane</keyword>